<dbReference type="PROSITE" id="PS51707">
    <property type="entry name" value="CYTH"/>
    <property type="match status" value="1"/>
</dbReference>
<dbReference type="CDD" id="cd07890">
    <property type="entry name" value="CYTH-like_AC_IV-like"/>
    <property type="match status" value="1"/>
</dbReference>
<dbReference type="Gene3D" id="2.40.320.10">
    <property type="entry name" value="Hypothetical Protein Pfu-838710-001"/>
    <property type="match status" value="1"/>
</dbReference>
<feature type="domain" description="CYTH" evidence="1">
    <location>
        <begin position="2"/>
        <end position="169"/>
    </location>
</feature>
<reference evidence="3" key="1">
    <citation type="journal article" date="2019" name="Int. J. Syst. Evol. Microbiol.">
        <title>The Global Catalogue of Microorganisms (GCM) 10K type strain sequencing project: providing services to taxonomists for standard genome sequencing and annotation.</title>
        <authorList>
            <consortium name="The Broad Institute Genomics Platform"/>
            <consortium name="The Broad Institute Genome Sequencing Center for Infectious Disease"/>
            <person name="Wu L."/>
            <person name="Ma J."/>
        </authorList>
    </citation>
    <scope>NUCLEOTIDE SEQUENCE [LARGE SCALE GENOMIC DNA]</scope>
    <source>
        <strain evidence="3">CCUG 58412</strain>
    </source>
</reference>
<dbReference type="SUPFAM" id="SSF55154">
    <property type="entry name" value="CYTH-like phosphatases"/>
    <property type="match status" value="1"/>
</dbReference>
<gene>
    <name evidence="2" type="ORF">ACFQ1Z_10270</name>
</gene>
<dbReference type="EMBL" id="JBHTKB010000002">
    <property type="protein sequence ID" value="MFD0913932.1"/>
    <property type="molecule type" value="Genomic_DNA"/>
</dbReference>
<accession>A0ABW3FBX0</accession>
<protein>
    <submittedName>
        <fullName evidence="2">Class IV adenylate cyclase</fullName>
    </submittedName>
</protein>
<comment type="caution">
    <text evidence="2">The sequence shown here is derived from an EMBL/GenBank/DDBJ whole genome shotgun (WGS) entry which is preliminary data.</text>
</comment>
<organism evidence="2 3">
    <name type="scientific">Methylophilus luteus</name>
    <dbReference type="NCBI Taxonomy" id="640108"/>
    <lineage>
        <taxon>Bacteria</taxon>
        <taxon>Pseudomonadati</taxon>
        <taxon>Pseudomonadota</taxon>
        <taxon>Betaproteobacteria</taxon>
        <taxon>Nitrosomonadales</taxon>
        <taxon>Methylophilaceae</taxon>
        <taxon>Methylophilus</taxon>
    </lineage>
</organism>
<dbReference type="InterPro" id="IPR008173">
    <property type="entry name" value="Adenylyl_cyclase_CyaB"/>
</dbReference>
<dbReference type="InterPro" id="IPR033469">
    <property type="entry name" value="CYTH-like_dom_sf"/>
</dbReference>
<dbReference type="InterPro" id="IPR023577">
    <property type="entry name" value="CYTH_domain"/>
</dbReference>
<evidence type="ECO:0000313" key="2">
    <source>
        <dbReference type="EMBL" id="MFD0913932.1"/>
    </source>
</evidence>
<dbReference type="PANTHER" id="PTHR21028:SF2">
    <property type="entry name" value="CYTH DOMAIN-CONTAINING PROTEIN"/>
    <property type="match status" value="1"/>
</dbReference>
<name>A0ABW3FBX0_9PROT</name>
<dbReference type="Proteomes" id="UP001597128">
    <property type="component" value="Unassembled WGS sequence"/>
</dbReference>
<dbReference type="Pfam" id="PF01928">
    <property type="entry name" value="CYTH"/>
    <property type="match status" value="1"/>
</dbReference>
<proteinExistence type="predicted"/>
<dbReference type="RefSeq" id="WP_379057432.1">
    <property type="nucleotide sequence ID" value="NZ_JBHTKB010000002.1"/>
</dbReference>
<keyword evidence="3" id="KW-1185">Reference proteome</keyword>
<evidence type="ECO:0000259" key="1">
    <source>
        <dbReference type="PROSITE" id="PS51707"/>
    </source>
</evidence>
<dbReference type="SMART" id="SM01118">
    <property type="entry name" value="CYTH"/>
    <property type="match status" value="1"/>
</dbReference>
<dbReference type="PANTHER" id="PTHR21028">
    <property type="entry name" value="SI:CH211-156B7.4"/>
    <property type="match status" value="1"/>
</dbReference>
<evidence type="ECO:0000313" key="3">
    <source>
        <dbReference type="Proteomes" id="UP001597128"/>
    </source>
</evidence>
<sequence>MARNIEIKANIESISSILPKALAQATSTPVEIFQDDTFFQCNNGRLKLRMFDQARGELIFYRRAHQSGPKESFYLVTPTSEPNTLRDVLSAGQGVIGRVIKQRTLIMCGRTRIHLDRVDNLGEFLELEVVLEEDESPENAIAEATLLMADLGVSPQQMLEDSYVDMLARKNKR</sequence>